<dbReference type="SUPFAM" id="SSF52833">
    <property type="entry name" value="Thioredoxin-like"/>
    <property type="match status" value="1"/>
</dbReference>
<dbReference type="PANTHER" id="PTHR33558:SF1">
    <property type="entry name" value="GLUTAREDOXIN-LIKE PROTEIN C5ORF63 HOMOLOG"/>
    <property type="match status" value="1"/>
</dbReference>
<dbReference type="AlphaFoldDB" id="A0A942TQK8"/>
<reference evidence="1 2" key="1">
    <citation type="submission" date="2021-05" db="EMBL/GenBank/DDBJ databases">
        <title>Novel Bacillus species.</title>
        <authorList>
            <person name="Liu G."/>
        </authorList>
    </citation>
    <scope>NUCLEOTIDE SEQUENCE [LARGE SCALE GENOMIC DNA]</scope>
    <source>
        <strain evidence="1 2">FJAT-49732</strain>
    </source>
</reference>
<dbReference type="Gene3D" id="3.40.30.10">
    <property type="entry name" value="Glutaredoxin"/>
    <property type="match status" value="1"/>
</dbReference>
<proteinExistence type="predicted"/>
<evidence type="ECO:0000313" key="1">
    <source>
        <dbReference type="EMBL" id="MBS4200257.1"/>
    </source>
</evidence>
<accession>A0A942TQK8</accession>
<name>A0A942TQK8_9BACI</name>
<comment type="caution">
    <text evidence="1">The sequence shown here is derived from an EMBL/GenBank/DDBJ whole genome shotgun (WGS) entry which is preliminary data.</text>
</comment>
<dbReference type="RefSeq" id="WP_213110853.1">
    <property type="nucleotide sequence ID" value="NZ_JAGYPJ010000001.1"/>
</dbReference>
<dbReference type="PANTHER" id="PTHR33558">
    <property type="entry name" value="GLUTAREDOXIN-LIKE PROTEIN C5ORF63 HOMOLOG"/>
    <property type="match status" value="1"/>
</dbReference>
<dbReference type="InterPro" id="IPR036249">
    <property type="entry name" value="Thioredoxin-like_sf"/>
</dbReference>
<keyword evidence="2" id="KW-1185">Reference proteome</keyword>
<dbReference type="Proteomes" id="UP000682713">
    <property type="component" value="Unassembled WGS sequence"/>
</dbReference>
<dbReference type="InterPro" id="IPR008554">
    <property type="entry name" value="Glutaredoxin-like"/>
</dbReference>
<evidence type="ECO:0000313" key="2">
    <source>
        <dbReference type="Proteomes" id="UP000682713"/>
    </source>
</evidence>
<dbReference type="EMBL" id="JAGYPJ010000001">
    <property type="protein sequence ID" value="MBS4200257.1"/>
    <property type="molecule type" value="Genomic_DNA"/>
</dbReference>
<organism evidence="1 2">
    <name type="scientific">Lederbergia citrisecunda</name>
    <dbReference type="NCBI Taxonomy" id="2833583"/>
    <lineage>
        <taxon>Bacteria</taxon>
        <taxon>Bacillati</taxon>
        <taxon>Bacillota</taxon>
        <taxon>Bacilli</taxon>
        <taxon>Bacillales</taxon>
        <taxon>Bacillaceae</taxon>
        <taxon>Lederbergia</taxon>
    </lineage>
</organism>
<gene>
    <name evidence="1" type="ORF">KHA93_11510</name>
</gene>
<dbReference type="Pfam" id="PF05768">
    <property type="entry name" value="Glrx-like"/>
    <property type="match status" value="1"/>
</dbReference>
<protein>
    <submittedName>
        <fullName evidence="1">Glutaredoxin family protein</fullName>
    </submittedName>
</protein>
<dbReference type="InterPro" id="IPR052565">
    <property type="entry name" value="Glutaredoxin-like_YDR286C"/>
</dbReference>
<sequence>MEVIFYTRNRCPLCVDAKLILQHLQKDYQFQIIERDIDTSDEWTEKFGIMIPVIEIEGEIIQYGMIDTLTIEERLNHL</sequence>